<dbReference type="GO" id="GO:0016020">
    <property type="term" value="C:membrane"/>
    <property type="evidence" value="ECO:0007669"/>
    <property type="project" value="UniProtKB-SubCell"/>
</dbReference>
<dbReference type="RefSeq" id="WP_020909915.1">
    <property type="nucleotide sequence ID" value="NC_014144.1"/>
</dbReference>
<dbReference type="Pfam" id="PF04610">
    <property type="entry name" value="TrbL"/>
    <property type="match status" value="1"/>
</dbReference>
<evidence type="ECO:0000256" key="1">
    <source>
        <dbReference type="ARBA" id="ARBA00004141"/>
    </source>
</evidence>
<reference key="3">
    <citation type="journal article" date="2010" name="PLoS Genet.">
        <title>Structure, function, and evolution of the Thiomonas spp. genome.</title>
        <authorList>
            <person name="Arsene-Ploetze F."/>
            <person name="Koechler S."/>
            <person name="Marchal M."/>
            <person name="Coppee J.-.Y."/>
            <person name="Chandler M."/>
            <person name="Bonnefoy V."/>
            <person name="Brochier-Armanet C."/>
            <person name="Barakat M."/>
            <person name="Barbe V."/>
            <person name="Battaglia-Brunet F."/>
            <person name="Bruneel O."/>
            <person name="Bryan C.G."/>
            <person name="Cleiss-Arnold J."/>
            <person name="Cruveiller S."/>
            <person name="Erhardt M."/>
            <person name="Heinrich-Salmeron A."/>
            <person name="Hommais F."/>
            <person name="Joulian C."/>
            <person name="Krin E."/>
            <person name="Lieutaud A."/>
            <person name="Lievremont D."/>
            <person name="Michel C."/>
            <person name="Muller D."/>
            <person name="Ortet P."/>
            <person name="Proux C."/>
            <person name="Siguier P."/>
            <person name="Roche D."/>
            <person name="Rouy Z."/>
            <person name="Salvignol G."/>
            <person name="Slyemi D."/>
            <person name="Talla E."/>
            <person name="Weiss S."/>
            <person name="Weissenbach J."/>
            <person name="Medigue C."/>
            <person name="Bertin P.N."/>
        </authorList>
    </citation>
    <scope>NUCLEOTIDE SEQUENCE</scope>
    <source>
        <strain>3As</strain>
    </source>
</reference>
<dbReference type="HOGENOM" id="CLU_065797_0_0_4"/>
<evidence type="ECO:0000256" key="5">
    <source>
        <dbReference type="SAM" id="Phobius"/>
    </source>
</evidence>
<feature type="transmembrane region" description="Helical" evidence="5">
    <location>
        <begin position="251"/>
        <end position="272"/>
    </location>
</feature>
<protein>
    <submittedName>
        <fullName evidence="6">Type IV secretory pathway, VirB6 component</fullName>
    </submittedName>
</protein>
<feature type="transmembrane region" description="Helical" evidence="5">
    <location>
        <begin position="215"/>
        <end position="239"/>
    </location>
</feature>
<evidence type="ECO:0000256" key="2">
    <source>
        <dbReference type="ARBA" id="ARBA00022692"/>
    </source>
</evidence>
<dbReference type="GO" id="GO:0030255">
    <property type="term" value="P:protein secretion by the type IV secretion system"/>
    <property type="evidence" value="ECO:0007669"/>
    <property type="project" value="InterPro"/>
</dbReference>
<evidence type="ECO:0000313" key="9">
    <source>
        <dbReference type="Proteomes" id="UP000078599"/>
    </source>
</evidence>
<keyword evidence="2 5" id="KW-0812">Transmembrane</keyword>
<gene>
    <name evidence="6" type="primary">virB6</name>
    <name evidence="7" type="synonym">virB</name>
    <name evidence="6" type="ordered locus">THI_p0052</name>
    <name evidence="7" type="ORF">THICB1_200011</name>
</gene>
<name>D6CVV9_THIA3</name>
<keyword evidence="9" id="KW-1185">Reference proteome</keyword>
<organism evidence="6 8">
    <name type="scientific">Thiomonas arsenitoxydans (strain DSM 22701 / CIP 110005 / 3As)</name>
    <dbReference type="NCBI Taxonomy" id="426114"/>
    <lineage>
        <taxon>Bacteria</taxon>
        <taxon>Pseudomonadati</taxon>
        <taxon>Pseudomonadota</taxon>
        <taxon>Betaproteobacteria</taxon>
        <taxon>Burkholderiales</taxon>
        <taxon>Thiomonas</taxon>
    </lineage>
</organism>
<feature type="transmembrane region" description="Helical" evidence="5">
    <location>
        <begin position="75"/>
        <end position="93"/>
    </location>
</feature>
<sequence>MATAVVTSPNYTFYSDFFTKIDSVLSGYVSSTSASIIGSFNGTATTLLAIYVALWGWMMIRGTINEPLRDGLQRIIKISLIWGFAMSVGTYQTQISSWVFNAPGDAAALISGGPSATPSSEMNFLDNAEDQVDMAYQKETIQAGKDSTLGVPDIGEEIFAFVILVVGSIMVLYGAFLYILSLVALAVLLAIGPIFIIALFFDASKPFFEKWIGMLFHYIFVVMLTAAVLGIILNVVNAYTTKANAAVMGSVNFTSTALPIVIISLVGALILMQVQTKAAALSGGVALATMGMFAATASFLKRGAMGTVMARRNAARFKADTRRLTRLAPGLYPERKLGAAARAVASKINPNTIKKV</sequence>
<evidence type="ECO:0000313" key="7">
    <source>
        <dbReference type="EMBL" id="CQR32606.1"/>
    </source>
</evidence>
<comment type="subcellular location">
    <subcellularLocation>
        <location evidence="1">Membrane</location>
        <topology evidence="1">Multi-pass membrane protein</topology>
    </subcellularLocation>
</comment>
<evidence type="ECO:0000256" key="3">
    <source>
        <dbReference type="ARBA" id="ARBA00022989"/>
    </source>
</evidence>
<dbReference type="OrthoDB" id="8752823at2"/>
<dbReference type="EMBL" id="FP475957">
    <property type="protein sequence ID" value="CAZ90448.1"/>
    <property type="molecule type" value="Genomic_DNA"/>
</dbReference>
<proteinExistence type="predicted"/>
<reference key="1">
    <citation type="submission" date="2009-07" db="EMBL/GenBank/DDBJ databases">
        <authorList>
            <person name="Genoscope - CEA"/>
        </authorList>
    </citation>
    <scope>NUCLEOTIDE SEQUENCE</scope>
    <source>
        <strain>3As</strain>
    </source>
</reference>
<feature type="transmembrane region" description="Helical" evidence="5">
    <location>
        <begin position="278"/>
        <end position="300"/>
    </location>
</feature>
<dbReference type="KEGG" id="thi:THI_p0052"/>
<evidence type="ECO:0000256" key="4">
    <source>
        <dbReference type="ARBA" id="ARBA00023136"/>
    </source>
</evidence>
<accession>D6CVV9</accession>
<dbReference type="AlphaFoldDB" id="D6CVV9"/>
<reference evidence="7 9" key="5">
    <citation type="submission" date="2015-03" db="EMBL/GenBank/DDBJ databases">
        <authorList>
            <person name="Regsiter A."/>
            <person name="william w."/>
        </authorList>
    </citation>
    <scope>NUCLEOTIDE SEQUENCE [LARGE SCALE GENOMIC DNA]</scope>
    <source>
        <strain evidence="7 9">CB1</strain>
    </source>
</reference>
<reference evidence="6" key="4">
    <citation type="submission" date="2010-07" db="EMBL/GenBank/DDBJ databases">
        <authorList>
            <person name="Genoscope - CEA"/>
        </authorList>
    </citation>
    <scope>NUCLEOTIDE SEQUENCE</scope>
    <source>
        <strain evidence="6">3As</strain>
        <plasmid evidence="6">pTHI</plasmid>
    </source>
</reference>
<keyword evidence="3 5" id="KW-1133">Transmembrane helix</keyword>
<dbReference type="Proteomes" id="UP000002372">
    <property type="component" value="Plasmid pTHI"/>
</dbReference>
<geneLocation type="plasmid" evidence="6 8">
    <name>pTHI</name>
</geneLocation>
<keyword evidence="4 5" id="KW-0472">Membrane</keyword>
<evidence type="ECO:0000313" key="8">
    <source>
        <dbReference type="Proteomes" id="UP000002372"/>
    </source>
</evidence>
<feature type="transmembrane region" description="Helical" evidence="5">
    <location>
        <begin position="183"/>
        <end position="203"/>
    </location>
</feature>
<dbReference type="Proteomes" id="UP000078599">
    <property type="component" value="Unassembled WGS sequence"/>
</dbReference>
<reference evidence="8" key="2">
    <citation type="journal article" date="2010" name="PLoS Genet.">
        <title>Structure, function, and evolution of the Thiomonas spp. genome.</title>
        <authorList>
            <person name="Arsene-Ploetze F."/>
            <person name="Koechler S."/>
            <person name="Marchal M."/>
            <person name="Coppee J.Y."/>
            <person name="Chandler M."/>
            <person name="Bonnefoy V."/>
            <person name="Brochier-Armanet C."/>
            <person name="Barakat M."/>
            <person name="Barbe V."/>
            <person name="Battaglia-Brunet F."/>
            <person name="Bruneel O."/>
            <person name="Bryan C.G."/>
            <person name="Cleiss-Arnold J."/>
            <person name="Cruveiller S."/>
            <person name="Erhardt M."/>
            <person name="Heinrich-Salmeron A."/>
            <person name="Hommais F."/>
            <person name="Joulian C."/>
            <person name="Krin E."/>
            <person name="Lieutaud A."/>
            <person name="Lievremont D."/>
            <person name="Michel C."/>
            <person name="Muller D."/>
            <person name="Ortet P."/>
            <person name="Proux C."/>
            <person name="Siguier P."/>
            <person name="Roche D."/>
            <person name="Rouy Z."/>
            <person name="Salvignol G."/>
            <person name="Slyemi D."/>
            <person name="Talla E."/>
            <person name="Weiss S."/>
            <person name="Weissenbach J."/>
            <person name="Medigue C."/>
            <person name="Bertin P.N."/>
        </authorList>
    </citation>
    <scope>NUCLEOTIDE SEQUENCE [LARGE SCALE GENOMIC DNA]</scope>
    <source>
        <strain evidence="8">DSM 22701 / CIP 110005 / 3As</strain>
    </source>
</reference>
<feature type="transmembrane region" description="Helical" evidence="5">
    <location>
        <begin position="158"/>
        <end position="176"/>
    </location>
</feature>
<dbReference type="EMBL" id="CTRI01000013">
    <property type="protein sequence ID" value="CQR32606.1"/>
    <property type="molecule type" value="Genomic_DNA"/>
</dbReference>
<dbReference type="InterPro" id="IPR007688">
    <property type="entry name" value="Conjugal_tfr_TrbL/VirB6"/>
</dbReference>
<evidence type="ECO:0000313" key="6">
    <source>
        <dbReference type="EMBL" id="CAZ90448.1"/>
    </source>
</evidence>
<keyword evidence="6" id="KW-0614">Plasmid</keyword>
<feature type="transmembrane region" description="Helical" evidence="5">
    <location>
        <begin position="34"/>
        <end position="54"/>
    </location>
</feature>